<evidence type="ECO:0000256" key="1">
    <source>
        <dbReference type="ARBA" id="ARBA00004123"/>
    </source>
</evidence>
<dbReference type="InterPro" id="IPR039774">
    <property type="entry name" value="Sin3-like"/>
</dbReference>
<reference evidence="4" key="1">
    <citation type="submission" date="2023-05" db="EMBL/GenBank/DDBJ databases">
        <title>Genome and transcriptome analyses reveal genes involved in the formation of fine ridges on petal epidermal cells in Hibiscus trionum.</title>
        <authorList>
            <person name="Koshimizu S."/>
            <person name="Masuda S."/>
            <person name="Ishii T."/>
            <person name="Shirasu K."/>
            <person name="Hoshino A."/>
            <person name="Arita M."/>
        </authorList>
    </citation>
    <scope>NUCLEOTIDE SEQUENCE</scope>
    <source>
        <strain evidence="4">Hamamatsu line</strain>
    </source>
</reference>
<dbReference type="AlphaFoldDB" id="A0A9W7LMJ5"/>
<dbReference type="PANTHER" id="PTHR12346">
    <property type="entry name" value="SIN3B-RELATED"/>
    <property type="match status" value="1"/>
</dbReference>
<dbReference type="GO" id="GO:0003714">
    <property type="term" value="F:transcription corepressor activity"/>
    <property type="evidence" value="ECO:0007669"/>
    <property type="project" value="InterPro"/>
</dbReference>
<keyword evidence="5" id="KW-1185">Reference proteome</keyword>
<dbReference type="SUPFAM" id="SSF47762">
    <property type="entry name" value="PAH2 domain"/>
    <property type="match status" value="1"/>
</dbReference>
<comment type="subcellular location">
    <subcellularLocation>
        <location evidence="1">Nucleus</location>
    </subcellularLocation>
</comment>
<accession>A0A9W7LMJ5</accession>
<dbReference type="PANTHER" id="PTHR12346:SF8">
    <property type="entry name" value="PAIRED AMPHIPATHIC HELIX PROTEIN SIN3-LIKE 2"/>
    <property type="match status" value="1"/>
</dbReference>
<proteinExistence type="predicted"/>
<evidence type="ECO:0000313" key="4">
    <source>
        <dbReference type="EMBL" id="GMI69949.1"/>
    </source>
</evidence>
<gene>
    <name evidence="4" type="ORF">HRI_000664200</name>
</gene>
<dbReference type="Proteomes" id="UP001165190">
    <property type="component" value="Unassembled WGS sequence"/>
</dbReference>
<dbReference type="OrthoDB" id="4728498at2759"/>
<dbReference type="GO" id="GO:0000118">
    <property type="term" value="C:histone deacetylase complex"/>
    <property type="evidence" value="ECO:0007669"/>
    <property type="project" value="TreeGrafter"/>
</dbReference>
<evidence type="ECO:0000256" key="3">
    <source>
        <dbReference type="SAM" id="MobiDB-lite"/>
    </source>
</evidence>
<feature type="region of interest" description="Disordered" evidence="3">
    <location>
        <begin position="19"/>
        <end position="48"/>
    </location>
</feature>
<dbReference type="EMBL" id="BSYR01000007">
    <property type="protein sequence ID" value="GMI69949.1"/>
    <property type="molecule type" value="Genomic_DNA"/>
</dbReference>
<name>A0A9W7LMJ5_HIBTR</name>
<sequence length="104" mass="11715">MKRISDDMNSGSQFNRAFSSSMAESYGQNQLPGGASSAGGGGMGSTSQRLTTNDALMYLNKVRETFQDQKEKFNMFLEVMRDFKAQRYAVLPCSGKFIEFWGRW</sequence>
<protein>
    <submittedName>
        <fullName evidence="4">SIN3-like 1</fullName>
    </submittedName>
</protein>
<evidence type="ECO:0000256" key="2">
    <source>
        <dbReference type="ARBA" id="ARBA00023242"/>
    </source>
</evidence>
<feature type="compositionally biased region" description="Polar residues" evidence="3">
    <location>
        <begin position="19"/>
        <end position="31"/>
    </location>
</feature>
<dbReference type="Gene3D" id="1.20.1160.11">
    <property type="entry name" value="Paired amphipathic helix"/>
    <property type="match status" value="1"/>
</dbReference>
<dbReference type="InterPro" id="IPR036600">
    <property type="entry name" value="PAH_sf"/>
</dbReference>
<dbReference type="GO" id="GO:0000122">
    <property type="term" value="P:negative regulation of transcription by RNA polymerase II"/>
    <property type="evidence" value="ECO:0007669"/>
    <property type="project" value="TreeGrafter"/>
</dbReference>
<organism evidence="4 5">
    <name type="scientific">Hibiscus trionum</name>
    <name type="common">Flower of an hour</name>
    <dbReference type="NCBI Taxonomy" id="183268"/>
    <lineage>
        <taxon>Eukaryota</taxon>
        <taxon>Viridiplantae</taxon>
        <taxon>Streptophyta</taxon>
        <taxon>Embryophyta</taxon>
        <taxon>Tracheophyta</taxon>
        <taxon>Spermatophyta</taxon>
        <taxon>Magnoliopsida</taxon>
        <taxon>eudicotyledons</taxon>
        <taxon>Gunneridae</taxon>
        <taxon>Pentapetalae</taxon>
        <taxon>rosids</taxon>
        <taxon>malvids</taxon>
        <taxon>Malvales</taxon>
        <taxon>Malvaceae</taxon>
        <taxon>Malvoideae</taxon>
        <taxon>Hibiscus</taxon>
    </lineage>
</organism>
<keyword evidence="2" id="KW-0539">Nucleus</keyword>
<comment type="caution">
    <text evidence="4">The sequence shown here is derived from an EMBL/GenBank/DDBJ whole genome shotgun (WGS) entry which is preliminary data.</text>
</comment>
<dbReference type="GO" id="GO:0000785">
    <property type="term" value="C:chromatin"/>
    <property type="evidence" value="ECO:0007669"/>
    <property type="project" value="TreeGrafter"/>
</dbReference>
<evidence type="ECO:0000313" key="5">
    <source>
        <dbReference type="Proteomes" id="UP001165190"/>
    </source>
</evidence>